<keyword evidence="2" id="KW-0472">Membrane</keyword>
<gene>
    <name evidence="3" type="ORF">TIFTF001_028333</name>
</gene>
<dbReference type="EMBL" id="BTGU01000085">
    <property type="protein sequence ID" value="GMN59229.1"/>
    <property type="molecule type" value="Genomic_DNA"/>
</dbReference>
<dbReference type="AlphaFoldDB" id="A0AA88DPR1"/>
<feature type="region of interest" description="Disordered" evidence="1">
    <location>
        <begin position="38"/>
        <end position="73"/>
    </location>
</feature>
<feature type="transmembrane region" description="Helical" evidence="2">
    <location>
        <begin position="20"/>
        <end position="38"/>
    </location>
</feature>
<organism evidence="3 4">
    <name type="scientific">Ficus carica</name>
    <name type="common">Common fig</name>
    <dbReference type="NCBI Taxonomy" id="3494"/>
    <lineage>
        <taxon>Eukaryota</taxon>
        <taxon>Viridiplantae</taxon>
        <taxon>Streptophyta</taxon>
        <taxon>Embryophyta</taxon>
        <taxon>Tracheophyta</taxon>
        <taxon>Spermatophyta</taxon>
        <taxon>Magnoliopsida</taxon>
        <taxon>eudicotyledons</taxon>
        <taxon>Gunneridae</taxon>
        <taxon>Pentapetalae</taxon>
        <taxon>rosids</taxon>
        <taxon>fabids</taxon>
        <taxon>Rosales</taxon>
        <taxon>Moraceae</taxon>
        <taxon>Ficeae</taxon>
        <taxon>Ficus</taxon>
    </lineage>
</organism>
<feature type="compositionally biased region" description="Basic and acidic residues" evidence="1">
    <location>
        <begin position="38"/>
        <end position="57"/>
    </location>
</feature>
<evidence type="ECO:0000256" key="2">
    <source>
        <dbReference type="SAM" id="Phobius"/>
    </source>
</evidence>
<dbReference type="Proteomes" id="UP001187192">
    <property type="component" value="Unassembled WGS sequence"/>
</dbReference>
<evidence type="ECO:0000313" key="3">
    <source>
        <dbReference type="EMBL" id="GMN59229.1"/>
    </source>
</evidence>
<keyword evidence="2" id="KW-1133">Transmembrane helix</keyword>
<protein>
    <submittedName>
        <fullName evidence="3">Uncharacterized protein</fullName>
    </submittedName>
</protein>
<comment type="caution">
    <text evidence="3">The sequence shown here is derived from an EMBL/GenBank/DDBJ whole genome shotgun (WGS) entry which is preliminary data.</text>
</comment>
<reference evidence="3" key="1">
    <citation type="submission" date="2023-07" db="EMBL/GenBank/DDBJ databases">
        <title>draft genome sequence of fig (Ficus carica).</title>
        <authorList>
            <person name="Takahashi T."/>
            <person name="Nishimura K."/>
        </authorList>
    </citation>
    <scope>NUCLEOTIDE SEQUENCE</scope>
</reference>
<keyword evidence="4" id="KW-1185">Reference proteome</keyword>
<proteinExistence type="predicted"/>
<accession>A0AA88DPR1</accession>
<evidence type="ECO:0000256" key="1">
    <source>
        <dbReference type="SAM" id="MobiDB-lite"/>
    </source>
</evidence>
<keyword evidence="2" id="KW-0812">Transmembrane</keyword>
<sequence>MEAGRLPTTEKTWDGKGTSLRLVAAMLVGPALLAATVARRDMDRKASGGDRKDREASGEGAEPSSVTATTKNRCRRLRRWIPVDADVDCQRRSAEVERG</sequence>
<evidence type="ECO:0000313" key="4">
    <source>
        <dbReference type="Proteomes" id="UP001187192"/>
    </source>
</evidence>
<name>A0AA88DPR1_FICCA</name>